<dbReference type="InterPro" id="IPR036108">
    <property type="entry name" value="4pyrrol_syn_uPrphyn_synt_sf"/>
</dbReference>
<protein>
    <recommendedName>
        <fullName evidence="1">Tetrapyrrole biosynthesis uroporphyrinogen III synthase domain-containing protein</fullName>
    </recommendedName>
</protein>
<sequence length="229" mass="23654">MTGPHVLVTRPAERAEPLASRIASLGWTPLLAPALRTEPTGAALPDLSRFDGLVFTSAAGVRAFATLNPQREQVAYAVGDATADAARAIGFQNVVSAAGDVAALNALLGMGAVRSLLHVAGEDVAGEIAIGGQAIERVSLYRTVAEPSLPAAVRTALYARTVNAACFLSPRSAVAFISLVDPDLLAPVRALVLSGAIADAVATVRWQRVEVADRPTLDALLERLGPYGA</sequence>
<name>A0A8S8XFN4_9PROT</name>
<dbReference type="GO" id="GO:0033014">
    <property type="term" value="P:tetrapyrrole biosynthetic process"/>
    <property type="evidence" value="ECO:0007669"/>
    <property type="project" value="InterPro"/>
</dbReference>
<dbReference type="AlphaFoldDB" id="A0A8S8XFN4"/>
<comment type="caution">
    <text evidence="2">The sequence shown here is derived from an EMBL/GenBank/DDBJ whole genome shotgun (WGS) entry which is preliminary data.</text>
</comment>
<dbReference type="EMBL" id="BOPV01000001">
    <property type="protein sequence ID" value="GIL40791.1"/>
    <property type="molecule type" value="Genomic_DNA"/>
</dbReference>
<dbReference type="GO" id="GO:0004852">
    <property type="term" value="F:uroporphyrinogen-III synthase activity"/>
    <property type="evidence" value="ECO:0007669"/>
    <property type="project" value="InterPro"/>
</dbReference>
<proteinExistence type="predicted"/>
<reference evidence="2" key="1">
    <citation type="submission" date="2021-02" db="EMBL/GenBank/DDBJ databases">
        <title>Genome sequence of Rhodospirillales sp. strain TMPK1 isolated from soil.</title>
        <authorList>
            <person name="Nakai R."/>
            <person name="Kusada H."/>
            <person name="Tamaki H."/>
        </authorList>
    </citation>
    <scope>NUCLEOTIDE SEQUENCE</scope>
    <source>
        <strain evidence="2">TMPK1</strain>
    </source>
</reference>
<dbReference type="InterPro" id="IPR003754">
    <property type="entry name" value="4pyrrol_synth_uPrphyn_synth"/>
</dbReference>
<evidence type="ECO:0000313" key="2">
    <source>
        <dbReference type="EMBL" id="GIL40791.1"/>
    </source>
</evidence>
<evidence type="ECO:0000259" key="1">
    <source>
        <dbReference type="Pfam" id="PF02602"/>
    </source>
</evidence>
<keyword evidence="3" id="KW-1185">Reference proteome</keyword>
<dbReference type="Gene3D" id="3.40.50.10090">
    <property type="match status" value="2"/>
</dbReference>
<feature type="domain" description="Tetrapyrrole biosynthesis uroporphyrinogen III synthase" evidence="1">
    <location>
        <begin position="17"/>
        <end position="222"/>
    </location>
</feature>
<evidence type="ECO:0000313" key="3">
    <source>
        <dbReference type="Proteomes" id="UP000681075"/>
    </source>
</evidence>
<dbReference type="CDD" id="cd06578">
    <property type="entry name" value="HemD"/>
    <property type="match status" value="1"/>
</dbReference>
<dbReference type="Pfam" id="PF02602">
    <property type="entry name" value="HEM4"/>
    <property type="match status" value="1"/>
</dbReference>
<dbReference type="SUPFAM" id="SSF69618">
    <property type="entry name" value="HemD-like"/>
    <property type="match status" value="1"/>
</dbReference>
<gene>
    <name evidence="2" type="ORF">TMPK1_30280</name>
</gene>
<accession>A0A8S8XFN4</accession>
<dbReference type="Proteomes" id="UP000681075">
    <property type="component" value="Unassembled WGS sequence"/>
</dbReference>
<organism evidence="2 3">
    <name type="scientific">Roseiterribacter gracilis</name>
    <dbReference type="NCBI Taxonomy" id="2812848"/>
    <lineage>
        <taxon>Bacteria</taxon>
        <taxon>Pseudomonadati</taxon>
        <taxon>Pseudomonadota</taxon>
        <taxon>Alphaproteobacteria</taxon>
        <taxon>Rhodospirillales</taxon>
        <taxon>Roseiterribacteraceae</taxon>
        <taxon>Roseiterribacter</taxon>
    </lineage>
</organism>
<dbReference type="RefSeq" id="WP_420243992.1">
    <property type="nucleotide sequence ID" value="NZ_BOPV01000001.1"/>
</dbReference>